<dbReference type="InterPro" id="IPR042530">
    <property type="entry name" value="EME1/EME2_C"/>
</dbReference>
<dbReference type="AlphaFoldDB" id="A0AAV2YH61"/>
<keyword evidence="13 15" id="KW-0539">Nucleus</keyword>
<comment type="cofactor">
    <cofactor evidence="1 15">
        <name>Mg(2+)</name>
        <dbReference type="ChEBI" id="CHEBI:18420"/>
    </cofactor>
</comment>
<dbReference type="Proteomes" id="UP001146120">
    <property type="component" value="Unassembled WGS sequence"/>
</dbReference>
<gene>
    <name evidence="18" type="ORF">N0F65_006525</name>
</gene>
<keyword evidence="14" id="KW-0469">Meiosis</keyword>
<keyword evidence="7 15" id="KW-0255">Endonuclease</keyword>
<dbReference type="GO" id="GO:0048257">
    <property type="term" value="F:3'-flap endonuclease activity"/>
    <property type="evidence" value="ECO:0007669"/>
    <property type="project" value="TreeGrafter"/>
</dbReference>
<dbReference type="GO" id="GO:0046872">
    <property type="term" value="F:metal ion binding"/>
    <property type="evidence" value="ECO:0007669"/>
    <property type="project" value="UniProtKB-UniRule"/>
</dbReference>
<keyword evidence="8 15" id="KW-0227">DNA damage</keyword>
<dbReference type="GO" id="GO:0008821">
    <property type="term" value="F:crossover junction DNA endonuclease activity"/>
    <property type="evidence" value="ECO:0007669"/>
    <property type="project" value="UniProtKB-UniRule"/>
</dbReference>
<dbReference type="Pfam" id="PF14716">
    <property type="entry name" value="HHH_8"/>
    <property type="match status" value="1"/>
</dbReference>
<comment type="subunit">
    <text evidence="15">Interacts with EME1.</text>
</comment>
<keyword evidence="9 15" id="KW-0378">Hydrolase</keyword>
<feature type="region of interest" description="Disordered" evidence="16">
    <location>
        <begin position="269"/>
        <end position="307"/>
    </location>
</feature>
<protein>
    <recommendedName>
        <fullName evidence="4 15">Crossover junction endonuclease MUS81</fullName>
        <ecNumber evidence="15">3.1.22.-</ecNumber>
    </recommendedName>
</protein>
<evidence type="ECO:0000256" key="16">
    <source>
        <dbReference type="SAM" id="MobiDB-lite"/>
    </source>
</evidence>
<proteinExistence type="inferred from homology"/>
<evidence type="ECO:0000259" key="17">
    <source>
        <dbReference type="SMART" id="SM00891"/>
    </source>
</evidence>
<evidence type="ECO:0000256" key="7">
    <source>
        <dbReference type="ARBA" id="ARBA00022759"/>
    </source>
</evidence>
<dbReference type="InterPro" id="IPR047416">
    <property type="entry name" value="XPF_nuclease_Mus81"/>
</dbReference>
<evidence type="ECO:0000256" key="6">
    <source>
        <dbReference type="ARBA" id="ARBA00022723"/>
    </source>
</evidence>
<comment type="similarity">
    <text evidence="3 15">Belongs to the XPF family.</text>
</comment>
<evidence type="ECO:0000256" key="2">
    <source>
        <dbReference type="ARBA" id="ARBA00004123"/>
    </source>
</evidence>
<dbReference type="InterPro" id="IPR033309">
    <property type="entry name" value="Mus81"/>
</dbReference>
<dbReference type="GO" id="GO:0048476">
    <property type="term" value="C:Holliday junction resolvase complex"/>
    <property type="evidence" value="ECO:0007669"/>
    <property type="project" value="UniProtKB-UniRule"/>
</dbReference>
<dbReference type="InterPro" id="IPR010996">
    <property type="entry name" value="HHH_MUS81"/>
</dbReference>
<evidence type="ECO:0000313" key="19">
    <source>
        <dbReference type="Proteomes" id="UP001146120"/>
    </source>
</evidence>
<dbReference type="GO" id="GO:0003677">
    <property type="term" value="F:DNA binding"/>
    <property type="evidence" value="ECO:0007669"/>
    <property type="project" value="UniProtKB-UniRule"/>
</dbReference>
<dbReference type="InterPro" id="IPR011335">
    <property type="entry name" value="Restrct_endonuc-II-like"/>
</dbReference>
<name>A0AAV2YH61_9STRA</name>
<keyword evidence="11 15" id="KW-0233">DNA recombination</keyword>
<evidence type="ECO:0000256" key="8">
    <source>
        <dbReference type="ARBA" id="ARBA00022763"/>
    </source>
</evidence>
<feature type="region of interest" description="Disordered" evidence="16">
    <location>
        <begin position="105"/>
        <end position="138"/>
    </location>
</feature>
<dbReference type="SUPFAM" id="SSF47802">
    <property type="entry name" value="DNA polymerase beta, N-terminal domain-like"/>
    <property type="match status" value="1"/>
</dbReference>
<feature type="compositionally biased region" description="Polar residues" evidence="16">
    <location>
        <begin position="244"/>
        <end position="253"/>
    </location>
</feature>
<evidence type="ECO:0000256" key="11">
    <source>
        <dbReference type="ARBA" id="ARBA00023172"/>
    </source>
</evidence>
<dbReference type="Pfam" id="PF02732">
    <property type="entry name" value="ERCC4"/>
    <property type="match status" value="1"/>
</dbReference>
<comment type="subcellular location">
    <subcellularLocation>
        <location evidence="2 15">Nucleus</location>
    </subcellularLocation>
</comment>
<evidence type="ECO:0000256" key="12">
    <source>
        <dbReference type="ARBA" id="ARBA00023204"/>
    </source>
</evidence>
<evidence type="ECO:0000256" key="15">
    <source>
        <dbReference type="RuleBase" id="RU369042"/>
    </source>
</evidence>
<dbReference type="Gene3D" id="3.40.50.10130">
    <property type="match status" value="1"/>
</dbReference>
<dbReference type="GO" id="GO:0005634">
    <property type="term" value="C:nucleus"/>
    <property type="evidence" value="ECO:0007669"/>
    <property type="project" value="UniProtKB-SubCell"/>
</dbReference>
<evidence type="ECO:0000256" key="1">
    <source>
        <dbReference type="ARBA" id="ARBA00001946"/>
    </source>
</evidence>
<reference evidence="18" key="2">
    <citation type="journal article" date="2023" name="Microbiol Resour">
        <title>Decontamination and Annotation of the Draft Genome Sequence of the Oomycete Lagenidium giganteum ARSEF 373.</title>
        <authorList>
            <person name="Morgan W.R."/>
            <person name="Tartar A."/>
        </authorList>
    </citation>
    <scope>NUCLEOTIDE SEQUENCE</scope>
    <source>
        <strain evidence="18">ARSEF 373</strain>
    </source>
</reference>
<evidence type="ECO:0000256" key="3">
    <source>
        <dbReference type="ARBA" id="ARBA00010015"/>
    </source>
</evidence>
<keyword evidence="19" id="KW-1185">Reference proteome</keyword>
<keyword evidence="6 15" id="KW-0479">Metal-binding</keyword>
<evidence type="ECO:0000256" key="14">
    <source>
        <dbReference type="ARBA" id="ARBA00023254"/>
    </source>
</evidence>
<dbReference type="SUPFAM" id="SSF52980">
    <property type="entry name" value="Restriction endonuclease-like"/>
    <property type="match status" value="1"/>
</dbReference>
<dbReference type="PANTHER" id="PTHR13451">
    <property type="entry name" value="CLASS II CROSSOVER JUNCTION ENDONUCLEASE MUS81"/>
    <property type="match status" value="1"/>
</dbReference>
<evidence type="ECO:0000256" key="9">
    <source>
        <dbReference type="ARBA" id="ARBA00022801"/>
    </source>
</evidence>
<dbReference type="GO" id="GO:0031573">
    <property type="term" value="P:mitotic intra-S DNA damage checkpoint signaling"/>
    <property type="evidence" value="ECO:0007669"/>
    <property type="project" value="TreeGrafter"/>
</dbReference>
<dbReference type="EMBL" id="DAKRPA010000314">
    <property type="protein sequence ID" value="DAZ93466.1"/>
    <property type="molecule type" value="Genomic_DNA"/>
</dbReference>
<dbReference type="GO" id="GO:0000727">
    <property type="term" value="P:double-strand break repair via break-induced replication"/>
    <property type="evidence" value="ECO:0007669"/>
    <property type="project" value="UniProtKB-UniRule"/>
</dbReference>
<dbReference type="Gene3D" id="1.10.150.670">
    <property type="entry name" value="Crossover junction endonuclease EME1, DNA-binding domain"/>
    <property type="match status" value="1"/>
</dbReference>
<dbReference type="PANTHER" id="PTHR13451:SF0">
    <property type="entry name" value="CROSSOVER JUNCTION ENDONUCLEASE MUS81"/>
    <property type="match status" value="1"/>
</dbReference>
<accession>A0AAV2YH61</accession>
<evidence type="ECO:0000256" key="4">
    <source>
        <dbReference type="ARBA" id="ARBA00017114"/>
    </source>
</evidence>
<feature type="compositionally biased region" description="Low complexity" evidence="16">
    <location>
        <begin position="105"/>
        <end position="121"/>
    </location>
</feature>
<sequence length="605" mass="66383">MRAGEAMAIMASDTAGKKRKRRSAHGCVNEGNDKLVEELKKVRARIRESSHLHANYGRAITSLQQYDQVITNGHQAKQLKNIGNYIANQIQAIIQKLRNEDLTTSASSSAAGPVAPSADAASRQKKPATAAPQSVGVDGLTRGPVEPWYVLLVLGESRAIDDTSAMQMELLLGKMQLAGYEGSLAKLRACIASLSCTHQVVQKTSLGRVFLTVKGQRCAASCQAHAKVTKRVTATTSSAVASSQPAGATSGGTNAEAPMSVDCIALSDDASDSEPETIPGSPHNLLSVEPETEPTTGTRTQSFANEDWNRPSDNWEIVLLLDHREVLSRRNRSILERKLIEHNVTCEVRSLHVGDVQWIARRHRSDGSCTELMLNAIVERKEAHDLSGSIIDRRYAEQKTRLKSSGLTHVIYLVEGSLSQQTTVRTSGLQTALCRTQVQNNFFVQHCQNADETVAFLGGVHRRLLAHVPSSQCSNSERAATNSSTPLSHVLTPAIDDFERIFCSPLTTFDEFNAQFRKRNQFTVREIYQMMLTQVPGLSSTKTLGVSKSFETFHRLTRALKGDKRLSDIRCGESQRRIGAKQEEFLQHLLTATTYDDMDGDVDCA</sequence>
<dbReference type="SMART" id="SM00891">
    <property type="entry name" value="ERCC4"/>
    <property type="match status" value="1"/>
</dbReference>
<reference evidence="18" key="1">
    <citation type="submission" date="2022-11" db="EMBL/GenBank/DDBJ databases">
        <authorList>
            <person name="Morgan W.R."/>
            <person name="Tartar A."/>
        </authorList>
    </citation>
    <scope>NUCLEOTIDE SEQUENCE</scope>
    <source>
        <strain evidence="18">ARSEF 373</strain>
    </source>
</reference>
<keyword evidence="12 15" id="KW-0234">DNA repair</keyword>
<evidence type="ECO:0000256" key="13">
    <source>
        <dbReference type="ARBA" id="ARBA00023242"/>
    </source>
</evidence>
<evidence type="ECO:0000256" key="10">
    <source>
        <dbReference type="ARBA" id="ARBA00022842"/>
    </source>
</evidence>
<dbReference type="EC" id="3.1.22.-" evidence="15"/>
<comment type="caution">
    <text evidence="18">The sequence shown here is derived from an EMBL/GenBank/DDBJ whole genome shotgun (WGS) entry which is preliminary data.</text>
</comment>
<dbReference type="FunFam" id="3.40.50.10130:FF:000005">
    <property type="entry name" value="crossover junction endonuclease MUS81 isoform X1"/>
    <property type="match status" value="1"/>
</dbReference>
<feature type="region of interest" description="Disordered" evidence="16">
    <location>
        <begin position="1"/>
        <end position="28"/>
    </location>
</feature>
<feature type="domain" description="ERCC4" evidence="17">
    <location>
        <begin position="318"/>
        <end position="418"/>
    </location>
</feature>
<comment type="function">
    <text evidence="15">Interacts with EME1 to form a DNA structure-specific endonuclease with substrate preference for branched DNA structures with a 5'-end at the branch nick. Typical substrates include 3'-flap structures, D-loops, replication forks and nicked Holliday junctions. May be required in mitosis for the processing of stalled or collapsed replication fork intermediates. May be required in meiosis for the repair of meiosis-specific double strand breaks subsequent to single-end invasion (SEI).</text>
</comment>
<feature type="region of interest" description="Disordered" evidence="16">
    <location>
        <begin position="236"/>
        <end position="255"/>
    </location>
</feature>
<dbReference type="CDD" id="cd20074">
    <property type="entry name" value="XPF_nuclease_Mus81"/>
    <property type="match status" value="1"/>
</dbReference>
<keyword evidence="10 15" id="KW-0460">Magnesium</keyword>
<dbReference type="Gene3D" id="1.10.150.110">
    <property type="entry name" value="DNA polymerase beta, N-terminal domain-like"/>
    <property type="match status" value="1"/>
</dbReference>
<organism evidence="18 19">
    <name type="scientific">Lagenidium giganteum</name>
    <dbReference type="NCBI Taxonomy" id="4803"/>
    <lineage>
        <taxon>Eukaryota</taxon>
        <taxon>Sar</taxon>
        <taxon>Stramenopiles</taxon>
        <taxon>Oomycota</taxon>
        <taxon>Peronosporomycetes</taxon>
        <taxon>Pythiales</taxon>
        <taxon>Pythiaceae</taxon>
    </lineage>
</organism>
<dbReference type="InterPro" id="IPR006166">
    <property type="entry name" value="ERCC4_domain"/>
</dbReference>
<dbReference type="GO" id="GO:0006308">
    <property type="term" value="P:DNA catabolic process"/>
    <property type="evidence" value="ECO:0007669"/>
    <property type="project" value="UniProtKB-UniRule"/>
</dbReference>
<evidence type="ECO:0000313" key="18">
    <source>
        <dbReference type="EMBL" id="DAZ93466.1"/>
    </source>
</evidence>
<keyword evidence="5 15" id="KW-0540">Nuclease</keyword>
<dbReference type="GO" id="GO:0000712">
    <property type="term" value="P:resolution of meiotic recombination intermediates"/>
    <property type="evidence" value="ECO:0007669"/>
    <property type="project" value="TreeGrafter"/>
</dbReference>
<evidence type="ECO:0000256" key="5">
    <source>
        <dbReference type="ARBA" id="ARBA00022722"/>
    </source>
</evidence>
<dbReference type="InterPro" id="IPR027421">
    <property type="entry name" value="DNA_pol_lamdba_lyase_dom_sf"/>
</dbReference>